<dbReference type="RefSeq" id="WP_162366296.1">
    <property type="nucleotide sequence ID" value="NZ_WUBS01000008.1"/>
</dbReference>
<evidence type="ECO:0000313" key="10">
    <source>
        <dbReference type="Proteomes" id="UP000461443"/>
    </source>
</evidence>
<protein>
    <submittedName>
        <fullName evidence="9">DedA family protein</fullName>
    </submittedName>
</protein>
<keyword evidence="3 7" id="KW-1003">Cell membrane</keyword>
<evidence type="ECO:0000256" key="3">
    <source>
        <dbReference type="ARBA" id="ARBA00022475"/>
    </source>
</evidence>
<evidence type="ECO:0000256" key="6">
    <source>
        <dbReference type="ARBA" id="ARBA00023136"/>
    </source>
</evidence>
<evidence type="ECO:0000256" key="4">
    <source>
        <dbReference type="ARBA" id="ARBA00022692"/>
    </source>
</evidence>
<reference evidence="9 10" key="2">
    <citation type="submission" date="2020-02" db="EMBL/GenBank/DDBJ databases">
        <title>The new genus of Enterobacteriales.</title>
        <authorList>
            <person name="Kim I.S."/>
        </authorList>
    </citation>
    <scope>NUCLEOTIDE SEQUENCE [LARGE SCALE GENOMIC DNA]</scope>
    <source>
        <strain evidence="9 10">SAP-6</strain>
    </source>
</reference>
<dbReference type="Pfam" id="PF09335">
    <property type="entry name" value="VTT_dom"/>
    <property type="match status" value="1"/>
</dbReference>
<dbReference type="PANTHER" id="PTHR30353:SF11">
    <property type="entry name" value="INNER MEMBRANE PROTEIN YQJA"/>
    <property type="match status" value="1"/>
</dbReference>
<keyword evidence="4 7" id="KW-0812">Transmembrane</keyword>
<reference evidence="9 10" key="1">
    <citation type="submission" date="2019-12" db="EMBL/GenBank/DDBJ databases">
        <authorList>
            <person name="Lee S.D."/>
        </authorList>
    </citation>
    <scope>NUCLEOTIDE SEQUENCE [LARGE SCALE GENOMIC DNA]</scope>
    <source>
        <strain evidence="9 10">SAP-6</strain>
    </source>
</reference>
<evidence type="ECO:0000256" key="2">
    <source>
        <dbReference type="ARBA" id="ARBA00010792"/>
    </source>
</evidence>
<dbReference type="EMBL" id="WUBS01000008">
    <property type="protein sequence ID" value="NDL63576.1"/>
    <property type="molecule type" value="Genomic_DNA"/>
</dbReference>
<name>A0A845SKQ2_9GAMM</name>
<evidence type="ECO:0000313" key="9">
    <source>
        <dbReference type="EMBL" id="NDL63576.1"/>
    </source>
</evidence>
<dbReference type="PANTHER" id="PTHR30353">
    <property type="entry name" value="INNER MEMBRANE PROTEIN DEDA-RELATED"/>
    <property type="match status" value="1"/>
</dbReference>
<gene>
    <name evidence="9" type="ORF">GRH90_12565</name>
</gene>
<evidence type="ECO:0000256" key="5">
    <source>
        <dbReference type="ARBA" id="ARBA00022989"/>
    </source>
</evidence>
<dbReference type="Proteomes" id="UP000461443">
    <property type="component" value="Unassembled WGS sequence"/>
</dbReference>
<feature type="transmembrane region" description="Helical" evidence="7">
    <location>
        <begin position="155"/>
        <end position="176"/>
    </location>
</feature>
<evidence type="ECO:0000256" key="1">
    <source>
        <dbReference type="ARBA" id="ARBA00004651"/>
    </source>
</evidence>
<proteinExistence type="inferred from homology"/>
<evidence type="ECO:0000256" key="7">
    <source>
        <dbReference type="RuleBase" id="RU367016"/>
    </source>
</evidence>
<feature type="domain" description="VTT" evidence="8">
    <location>
        <begin position="48"/>
        <end position="172"/>
    </location>
</feature>
<dbReference type="AlphaFoldDB" id="A0A845SKQ2"/>
<dbReference type="InterPro" id="IPR032816">
    <property type="entry name" value="VTT_dom"/>
</dbReference>
<feature type="transmembrane region" description="Helical" evidence="7">
    <location>
        <begin position="123"/>
        <end position="143"/>
    </location>
</feature>
<keyword evidence="6 7" id="KW-0472">Membrane</keyword>
<organism evidence="9 10">
    <name type="scientific">Acerihabitans arboris</name>
    <dbReference type="NCBI Taxonomy" id="2691583"/>
    <lineage>
        <taxon>Bacteria</taxon>
        <taxon>Pseudomonadati</taxon>
        <taxon>Pseudomonadota</taxon>
        <taxon>Gammaproteobacteria</taxon>
        <taxon>Enterobacterales</taxon>
        <taxon>Pectobacteriaceae</taxon>
        <taxon>Acerihabitans</taxon>
    </lineage>
</organism>
<sequence length="223" mass="25051">MDILKSLVHALWQQDFETLADPTLVWTLYLILFVILFLENGLLPAAFLPGDSLLILVGVLIAKGTMNFPLTLLVLTAAASLGSWISYIQGKWLGNTRMVQSWLSHLPAQYHQRSHSLFYRHGLSALLIGRFVAFVRTLLPTIAGLSGLSDTRFQLFNWLSAFIWVFILTAVGFLLGKTALFKYYEDELMLGLMLLPLVFLVIGLVGSLLILWRKKRATDAGKR</sequence>
<evidence type="ECO:0000259" key="8">
    <source>
        <dbReference type="Pfam" id="PF09335"/>
    </source>
</evidence>
<comment type="similarity">
    <text evidence="2 7">Belongs to the DedA family.</text>
</comment>
<feature type="transmembrane region" description="Helical" evidence="7">
    <location>
        <begin position="20"/>
        <end position="38"/>
    </location>
</feature>
<comment type="subcellular location">
    <subcellularLocation>
        <location evidence="1 7">Cell membrane</location>
        <topology evidence="1 7">Multi-pass membrane protein</topology>
    </subcellularLocation>
</comment>
<keyword evidence="5 7" id="KW-1133">Transmembrane helix</keyword>
<keyword evidence="10" id="KW-1185">Reference proteome</keyword>
<accession>A0A845SKQ2</accession>
<comment type="caution">
    <text evidence="9">The sequence shown here is derived from an EMBL/GenBank/DDBJ whole genome shotgun (WGS) entry which is preliminary data.</text>
</comment>
<feature type="transmembrane region" description="Helical" evidence="7">
    <location>
        <begin position="188"/>
        <end position="212"/>
    </location>
</feature>
<dbReference type="InterPro" id="IPR032818">
    <property type="entry name" value="DedA-like"/>
</dbReference>
<dbReference type="GO" id="GO:0005886">
    <property type="term" value="C:plasma membrane"/>
    <property type="evidence" value="ECO:0007669"/>
    <property type="project" value="UniProtKB-SubCell"/>
</dbReference>